<dbReference type="SUPFAM" id="SSF88659">
    <property type="entry name" value="Sigma3 and sigma4 domains of RNA polymerase sigma factors"/>
    <property type="match status" value="2"/>
</dbReference>
<dbReference type="GO" id="GO:0003677">
    <property type="term" value="F:DNA binding"/>
    <property type="evidence" value="ECO:0007669"/>
    <property type="project" value="UniProtKB-UniRule"/>
</dbReference>
<dbReference type="Gene3D" id="1.10.601.10">
    <property type="entry name" value="RNA Polymerase Primary Sigma Factor"/>
    <property type="match status" value="1"/>
</dbReference>
<keyword evidence="7" id="KW-0175">Coiled coil</keyword>
<dbReference type="InterPro" id="IPR012760">
    <property type="entry name" value="RNA_pol_sigma_RpoD_C"/>
</dbReference>
<dbReference type="InterPro" id="IPR007127">
    <property type="entry name" value="RNA_pol_sigma_70_r1_1"/>
</dbReference>
<sequence length="579" mass="68323">MAEEAKKNNEMENIINTIIKKAVVNGELPYHKLNSLLPEDFEVDEIDNLITRLQTLGIVLIEDDAEKGRIEPAHRIEAEKKSDMYERIKYDDPVRMYLQEMKSIELLSKDMEVTISRVMEEGRRGILSNLFMIDKTFDRLQDFYDRVIDEEESIDQYFHIEDPNISNELSQKKKYQKLKKLFEDIKKDIQKIKEEKVGYSRLRKNEREKRDKKMEKIYSNLIDKIEQMQLNTVQLNGIIESYKNVHKELCMHYQKFTLIEKRFDTTVPDIIRVCNMKGNVPIKYKKRNIKREDFINIKREIDNIEACIRKIEEEIGCDNEKFDEIIKNLTKYEITLNNAKQKMIRANVRLVISIAKRYTNRGLEFMDLIQEGNAGLMKAVEKFDYQKGYKFSTYATWWIRQSITRAIADQARTIRVPVHMIEVMHKVVKATRALMQEFGREPTEEDVAERLNIPLDKIKSVYKIAQETISLDKPIGDSDESIFCDFIEDVDQKSPQYHAMLSMLRERLEMVLSDLTPRQQTVLKLRFGLQDGYPRTLEEVGEILDVTRERVRQIEAKALEKLGHKNRAEILKPFLDIGT</sequence>
<comment type="subcellular location">
    <subcellularLocation>
        <location evidence="6">Cytoplasm</location>
    </subcellularLocation>
</comment>
<dbReference type="EMBL" id="DMZY01000138">
    <property type="protein sequence ID" value="HAV92464.1"/>
    <property type="molecule type" value="Genomic_DNA"/>
</dbReference>
<dbReference type="InterPro" id="IPR007627">
    <property type="entry name" value="RNA_pol_sigma70_r2"/>
</dbReference>
<comment type="caution">
    <text evidence="10">The sequence shown here is derived from an EMBL/GenBank/DDBJ whole genome shotgun (WGS) entry which is preliminary data.</text>
</comment>
<evidence type="ECO:0000259" key="8">
    <source>
        <dbReference type="PROSITE" id="PS00715"/>
    </source>
</evidence>
<dbReference type="Pfam" id="PF03979">
    <property type="entry name" value="Sigma70_r1_1"/>
    <property type="match status" value="1"/>
</dbReference>
<dbReference type="Pfam" id="PF04542">
    <property type="entry name" value="Sigma70_r2"/>
    <property type="match status" value="1"/>
</dbReference>
<dbReference type="Gene3D" id="1.10.220.120">
    <property type="entry name" value="Sigma-70 factor, region 1.1"/>
    <property type="match status" value="1"/>
</dbReference>
<dbReference type="FunFam" id="1.10.601.10:FF:000001">
    <property type="entry name" value="RNA polymerase sigma factor SigA"/>
    <property type="match status" value="1"/>
</dbReference>
<dbReference type="Pfam" id="PF00140">
    <property type="entry name" value="Sigma70_r1_2"/>
    <property type="match status" value="1"/>
</dbReference>
<evidence type="ECO:0000256" key="2">
    <source>
        <dbReference type="ARBA" id="ARBA00023015"/>
    </source>
</evidence>
<gene>
    <name evidence="10" type="primary">rpoD</name>
    <name evidence="6" type="synonym">sigA</name>
    <name evidence="10" type="ORF">DCW38_04710</name>
</gene>
<dbReference type="SUPFAM" id="SSF88946">
    <property type="entry name" value="Sigma2 domain of RNA polymerase sigma factors"/>
    <property type="match status" value="1"/>
</dbReference>
<evidence type="ECO:0000256" key="5">
    <source>
        <dbReference type="ARBA" id="ARBA00023163"/>
    </source>
</evidence>
<proteinExistence type="inferred from homology"/>
<dbReference type="GO" id="GO:0005737">
    <property type="term" value="C:cytoplasm"/>
    <property type="evidence" value="ECO:0007669"/>
    <property type="project" value="UniProtKB-SubCell"/>
</dbReference>
<evidence type="ECO:0000256" key="3">
    <source>
        <dbReference type="ARBA" id="ARBA00023082"/>
    </source>
</evidence>
<evidence type="ECO:0000256" key="1">
    <source>
        <dbReference type="ARBA" id="ARBA00022490"/>
    </source>
</evidence>
<dbReference type="InterPro" id="IPR007624">
    <property type="entry name" value="RNA_pol_sigma70_r3"/>
</dbReference>
<evidence type="ECO:0000256" key="7">
    <source>
        <dbReference type="SAM" id="Coils"/>
    </source>
</evidence>
<keyword evidence="3 6" id="KW-0731">Sigma factor</keyword>
<dbReference type="Pfam" id="PF04545">
    <property type="entry name" value="Sigma70_r4"/>
    <property type="match status" value="1"/>
</dbReference>
<dbReference type="HAMAP" id="MF_00963">
    <property type="entry name" value="Sigma70_RpoD_SigA"/>
    <property type="match status" value="1"/>
</dbReference>
<feature type="region of interest" description="Sigma-70 factor domain-4" evidence="6">
    <location>
        <begin position="511"/>
        <end position="564"/>
    </location>
</feature>
<dbReference type="InterPro" id="IPR009042">
    <property type="entry name" value="RNA_pol_sigma70_r1_2"/>
</dbReference>
<organism evidence="10 11">
    <name type="scientific">candidate division WOR-3 bacterium</name>
    <dbReference type="NCBI Taxonomy" id="2052148"/>
    <lineage>
        <taxon>Bacteria</taxon>
        <taxon>Bacteria division WOR-3</taxon>
    </lineage>
</organism>
<dbReference type="PROSITE" id="PS00715">
    <property type="entry name" value="SIGMA70_1"/>
    <property type="match status" value="1"/>
</dbReference>
<feature type="DNA-binding region" description="H-T-H motif" evidence="6">
    <location>
        <begin position="537"/>
        <end position="556"/>
    </location>
</feature>
<keyword evidence="1 6" id="KW-0963">Cytoplasm</keyword>
<feature type="domain" description="RNA polymerase sigma-70" evidence="9">
    <location>
        <begin position="536"/>
        <end position="562"/>
    </location>
</feature>
<dbReference type="InterPro" id="IPR007630">
    <property type="entry name" value="RNA_pol_sigma70_r4"/>
</dbReference>
<dbReference type="InterPro" id="IPR028630">
    <property type="entry name" value="Sigma70_RpoD"/>
</dbReference>
<dbReference type="GO" id="GO:0006352">
    <property type="term" value="P:DNA-templated transcription initiation"/>
    <property type="evidence" value="ECO:0007669"/>
    <property type="project" value="UniProtKB-UniRule"/>
</dbReference>
<evidence type="ECO:0000256" key="6">
    <source>
        <dbReference type="HAMAP-Rule" id="MF_00963"/>
    </source>
</evidence>
<dbReference type="Proteomes" id="UP000264062">
    <property type="component" value="Unassembled WGS sequence"/>
</dbReference>
<evidence type="ECO:0000259" key="9">
    <source>
        <dbReference type="PROSITE" id="PS00716"/>
    </source>
</evidence>
<feature type="domain" description="RNA polymerase sigma-70" evidence="8">
    <location>
        <begin position="367"/>
        <end position="380"/>
    </location>
</feature>
<dbReference type="InterPro" id="IPR013324">
    <property type="entry name" value="RNA_pol_sigma_r3/r4-like"/>
</dbReference>
<comment type="function">
    <text evidence="6">Sigma factors are initiation factors that promote the attachment of RNA polymerase to specific initiation sites and are then released. This sigma factor is the primary sigma factor during exponential growth.</text>
</comment>
<evidence type="ECO:0000313" key="10">
    <source>
        <dbReference type="EMBL" id="HAV92464.1"/>
    </source>
</evidence>
<accession>A0A350HA98</accession>
<dbReference type="PANTHER" id="PTHR30603:SF60">
    <property type="entry name" value="RNA POLYMERASE SIGMA FACTOR RPOD"/>
    <property type="match status" value="1"/>
</dbReference>
<dbReference type="InterPro" id="IPR014284">
    <property type="entry name" value="RNA_pol_sigma-70_dom"/>
</dbReference>
<dbReference type="AlphaFoldDB" id="A0A350HA98"/>
<dbReference type="PRINTS" id="PR00046">
    <property type="entry name" value="SIGMA70FCT"/>
</dbReference>
<dbReference type="NCBIfam" id="TIGR02393">
    <property type="entry name" value="RpoD_Cterm"/>
    <property type="match status" value="1"/>
</dbReference>
<feature type="region of interest" description="Sigma-70 factor domain-2" evidence="6">
    <location>
        <begin position="343"/>
        <end position="413"/>
    </location>
</feature>
<comment type="subunit">
    <text evidence="6">Interacts transiently with the RNA polymerase catalytic core.</text>
</comment>
<dbReference type="CDD" id="cd06171">
    <property type="entry name" value="Sigma70_r4"/>
    <property type="match status" value="1"/>
</dbReference>
<reference evidence="10 11" key="1">
    <citation type="journal article" date="2018" name="Nat. Biotechnol.">
        <title>A standardized bacterial taxonomy based on genome phylogeny substantially revises the tree of life.</title>
        <authorList>
            <person name="Parks D.H."/>
            <person name="Chuvochina M."/>
            <person name="Waite D.W."/>
            <person name="Rinke C."/>
            <person name="Skarshewski A."/>
            <person name="Chaumeil P.A."/>
            <person name="Hugenholtz P."/>
        </authorList>
    </citation>
    <scope>NUCLEOTIDE SEQUENCE [LARGE SCALE GENOMIC DNA]</scope>
    <source>
        <strain evidence="10">UBA9956</strain>
    </source>
</reference>
<dbReference type="PROSITE" id="PS00716">
    <property type="entry name" value="SIGMA70_2"/>
    <property type="match status" value="1"/>
</dbReference>
<protein>
    <recommendedName>
        <fullName evidence="6">RNA polymerase sigma factor SigA</fullName>
    </recommendedName>
</protein>
<keyword evidence="5 6" id="KW-0804">Transcription</keyword>
<dbReference type="GO" id="GO:0016987">
    <property type="term" value="F:sigma factor activity"/>
    <property type="evidence" value="ECO:0007669"/>
    <property type="project" value="UniProtKB-UniRule"/>
</dbReference>
<name>A0A350HA98_UNCW3</name>
<dbReference type="PANTHER" id="PTHR30603">
    <property type="entry name" value="RNA POLYMERASE SIGMA FACTOR RPO"/>
    <property type="match status" value="1"/>
</dbReference>
<dbReference type="InterPro" id="IPR036388">
    <property type="entry name" value="WH-like_DNA-bd_sf"/>
</dbReference>
<dbReference type="InterPro" id="IPR000943">
    <property type="entry name" value="RNA_pol_sigma70"/>
</dbReference>
<dbReference type="InterPro" id="IPR013325">
    <property type="entry name" value="RNA_pol_sigma_r2"/>
</dbReference>
<feature type="region of interest" description="Sigma-70 factor domain-3" evidence="6">
    <location>
        <begin position="422"/>
        <end position="498"/>
    </location>
</feature>
<evidence type="ECO:0000313" key="11">
    <source>
        <dbReference type="Proteomes" id="UP000264062"/>
    </source>
</evidence>
<dbReference type="Pfam" id="PF04539">
    <property type="entry name" value="Sigma70_r3"/>
    <property type="match status" value="1"/>
</dbReference>
<feature type="short sequence motif" description="Interaction with polymerase core subunit RpoC" evidence="6">
    <location>
        <begin position="367"/>
        <end position="370"/>
    </location>
</feature>
<keyword evidence="4 6" id="KW-0238">DNA-binding</keyword>
<dbReference type="InterPro" id="IPR050239">
    <property type="entry name" value="Sigma-70_RNA_pol_init_factors"/>
</dbReference>
<feature type="coiled-coil region" evidence="7">
    <location>
        <begin position="294"/>
        <end position="349"/>
    </location>
</feature>
<dbReference type="NCBIfam" id="TIGR02937">
    <property type="entry name" value="sigma70-ECF"/>
    <property type="match status" value="1"/>
</dbReference>
<dbReference type="Gene3D" id="1.10.10.10">
    <property type="entry name" value="Winged helix-like DNA-binding domain superfamily/Winged helix DNA-binding domain"/>
    <property type="match status" value="2"/>
</dbReference>
<evidence type="ECO:0000256" key="4">
    <source>
        <dbReference type="ARBA" id="ARBA00023125"/>
    </source>
</evidence>
<dbReference type="InterPro" id="IPR042189">
    <property type="entry name" value="RNA_pol_sigma_70_r1_1_sf"/>
</dbReference>
<comment type="similarity">
    <text evidence="6">Belongs to the sigma-70 factor family. RpoD/SigA subfamily.</text>
</comment>
<keyword evidence="2 6" id="KW-0805">Transcription regulation</keyword>